<feature type="transmembrane region" description="Helical" evidence="2">
    <location>
        <begin position="20"/>
        <end position="38"/>
    </location>
</feature>
<keyword evidence="2" id="KW-0812">Transmembrane</keyword>
<reference evidence="3 4" key="1">
    <citation type="submission" date="2020-02" db="EMBL/GenBank/DDBJ databases">
        <title>Acidophilic actinobacteria isolated from forest soil.</title>
        <authorList>
            <person name="Golinska P."/>
        </authorList>
    </citation>
    <scope>NUCLEOTIDE SEQUENCE [LARGE SCALE GENOMIC DNA]</scope>
    <source>
        <strain evidence="3 4">NL8</strain>
    </source>
</reference>
<gene>
    <name evidence="3" type="ORF">KGQ19_43050</name>
</gene>
<dbReference type="RefSeq" id="WP_212020419.1">
    <property type="nucleotide sequence ID" value="NZ_JAAFYZ010000273.1"/>
</dbReference>
<organism evidence="3 4">
    <name type="scientific">Catenulispora pinistramenti</name>
    <dbReference type="NCBI Taxonomy" id="2705254"/>
    <lineage>
        <taxon>Bacteria</taxon>
        <taxon>Bacillati</taxon>
        <taxon>Actinomycetota</taxon>
        <taxon>Actinomycetes</taxon>
        <taxon>Catenulisporales</taxon>
        <taxon>Catenulisporaceae</taxon>
        <taxon>Catenulispora</taxon>
    </lineage>
</organism>
<keyword evidence="4" id="KW-1185">Reference proteome</keyword>
<feature type="region of interest" description="Disordered" evidence="1">
    <location>
        <begin position="228"/>
        <end position="360"/>
    </location>
</feature>
<sequence>MDQYTHPFLAAGSHTEPWNIAGYVFVAAGVGLLAYVGVTKAAGRYRDWRDKEPDDQLLAREFGAALADPENTRLLRIAATLDPYVVEIETDTVLIRLAGIDAPAPAGPWTADEADDRVRSAARERLADADAASRHPFIAIGTRGQTLVFIDPTQSPGAISVEGDQDAVTRLVEVLQRQSDALGHAVRFAAGSAQGAQWRWTLSADGELDTGVLGVLVQTAQLPMALASRDAPAAPPAAARPDSSDAAQRPDATKAKAGTAARPGSPTAASPAAASSTAAASTAAAPTDGSQLPASQRPTVNLLDRLETARPNQPRPDATPAAAQPSPSSKALLVAQAEPQHDRDAVSAADSAAGTNTDLD</sequence>
<name>A0ABS5L5Y9_9ACTN</name>
<evidence type="ECO:0000256" key="2">
    <source>
        <dbReference type="SAM" id="Phobius"/>
    </source>
</evidence>
<dbReference type="EMBL" id="JAAFYZ010000273">
    <property type="protein sequence ID" value="MBS2553652.1"/>
    <property type="molecule type" value="Genomic_DNA"/>
</dbReference>
<evidence type="ECO:0000313" key="3">
    <source>
        <dbReference type="EMBL" id="MBS2553652.1"/>
    </source>
</evidence>
<evidence type="ECO:0000313" key="4">
    <source>
        <dbReference type="Proteomes" id="UP000730482"/>
    </source>
</evidence>
<keyword evidence="2" id="KW-1133">Transmembrane helix</keyword>
<dbReference type="Proteomes" id="UP000730482">
    <property type="component" value="Unassembled WGS sequence"/>
</dbReference>
<feature type="compositionally biased region" description="Low complexity" evidence="1">
    <location>
        <begin position="257"/>
        <end position="287"/>
    </location>
</feature>
<feature type="compositionally biased region" description="Low complexity" evidence="1">
    <location>
        <begin position="228"/>
        <end position="247"/>
    </location>
</feature>
<accession>A0ABS5L5Y9</accession>
<feature type="compositionally biased region" description="Low complexity" evidence="1">
    <location>
        <begin position="318"/>
        <end position="331"/>
    </location>
</feature>
<proteinExistence type="predicted"/>
<protein>
    <submittedName>
        <fullName evidence="3">Uncharacterized protein</fullName>
    </submittedName>
</protein>
<feature type="compositionally biased region" description="Polar residues" evidence="1">
    <location>
        <begin position="288"/>
        <end position="299"/>
    </location>
</feature>
<keyword evidence="2" id="KW-0472">Membrane</keyword>
<comment type="caution">
    <text evidence="3">The sequence shown here is derived from an EMBL/GenBank/DDBJ whole genome shotgun (WGS) entry which is preliminary data.</text>
</comment>
<evidence type="ECO:0000256" key="1">
    <source>
        <dbReference type="SAM" id="MobiDB-lite"/>
    </source>
</evidence>